<dbReference type="Proteomes" id="UP000319557">
    <property type="component" value="Chromosome"/>
</dbReference>
<dbReference type="KEGG" id="ruv:EC9_44310"/>
<dbReference type="EMBL" id="CP036261">
    <property type="protein sequence ID" value="QDS90224.1"/>
    <property type="molecule type" value="Genomic_DNA"/>
</dbReference>
<feature type="region of interest" description="Disordered" evidence="1">
    <location>
        <begin position="59"/>
        <end position="82"/>
    </location>
</feature>
<proteinExistence type="predicted"/>
<name>A0A517M5S5_9BACT</name>
<protein>
    <submittedName>
        <fullName evidence="2">Uncharacterized protein</fullName>
    </submittedName>
</protein>
<sequence>MIRESHRNDYSWKPPRGHAILRDISTPTPQVGCLTDASRSRVVGANDASSLPNRCDLVHGRSHSPPRSLNAPSAPIVHRPRRRPRAHPGILAIFINQKSGPLDGTLQPNDTLRSDVRSRPIGEARDRIEVGISAGWGTELATIVAATAELGRSGSPGRKLAYGPMPYPSRGAQCGGSSRTGSRRVDSESHFVHRGEMEER</sequence>
<reference evidence="2 3" key="1">
    <citation type="submission" date="2019-02" db="EMBL/GenBank/DDBJ databases">
        <title>Deep-cultivation of Planctomycetes and their phenomic and genomic characterization uncovers novel biology.</title>
        <authorList>
            <person name="Wiegand S."/>
            <person name="Jogler M."/>
            <person name="Boedeker C."/>
            <person name="Pinto D."/>
            <person name="Vollmers J."/>
            <person name="Rivas-Marin E."/>
            <person name="Kohn T."/>
            <person name="Peeters S.H."/>
            <person name="Heuer A."/>
            <person name="Rast P."/>
            <person name="Oberbeckmann S."/>
            <person name="Bunk B."/>
            <person name="Jeske O."/>
            <person name="Meyerdierks A."/>
            <person name="Storesund J.E."/>
            <person name="Kallscheuer N."/>
            <person name="Luecker S."/>
            <person name="Lage O.M."/>
            <person name="Pohl T."/>
            <person name="Merkel B.J."/>
            <person name="Hornburger P."/>
            <person name="Mueller R.-W."/>
            <person name="Bruemmer F."/>
            <person name="Labrenz M."/>
            <person name="Spormann A.M."/>
            <person name="Op den Camp H."/>
            <person name="Overmann J."/>
            <person name="Amann R."/>
            <person name="Jetten M.S.M."/>
            <person name="Mascher T."/>
            <person name="Medema M.H."/>
            <person name="Devos D.P."/>
            <person name="Kaster A.-K."/>
            <person name="Ovreas L."/>
            <person name="Rohde M."/>
            <person name="Galperin M.Y."/>
            <person name="Jogler C."/>
        </authorList>
    </citation>
    <scope>NUCLEOTIDE SEQUENCE [LARGE SCALE GENOMIC DNA]</scope>
    <source>
        <strain evidence="2 3">EC9</strain>
    </source>
</reference>
<accession>A0A517M5S5</accession>
<feature type="region of interest" description="Disordered" evidence="1">
    <location>
        <begin position="153"/>
        <end position="200"/>
    </location>
</feature>
<evidence type="ECO:0000313" key="3">
    <source>
        <dbReference type="Proteomes" id="UP000319557"/>
    </source>
</evidence>
<organism evidence="2 3">
    <name type="scientific">Rosistilla ulvae</name>
    <dbReference type="NCBI Taxonomy" id="1930277"/>
    <lineage>
        <taxon>Bacteria</taxon>
        <taxon>Pseudomonadati</taxon>
        <taxon>Planctomycetota</taxon>
        <taxon>Planctomycetia</taxon>
        <taxon>Pirellulales</taxon>
        <taxon>Pirellulaceae</taxon>
        <taxon>Rosistilla</taxon>
    </lineage>
</organism>
<evidence type="ECO:0000256" key="1">
    <source>
        <dbReference type="SAM" id="MobiDB-lite"/>
    </source>
</evidence>
<feature type="compositionally biased region" description="Basic and acidic residues" evidence="1">
    <location>
        <begin position="183"/>
        <end position="200"/>
    </location>
</feature>
<gene>
    <name evidence="2" type="ORF">EC9_44310</name>
</gene>
<dbReference type="AlphaFoldDB" id="A0A517M5S5"/>
<evidence type="ECO:0000313" key="2">
    <source>
        <dbReference type="EMBL" id="QDS90224.1"/>
    </source>
</evidence>
<keyword evidence="3" id="KW-1185">Reference proteome</keyword>